<keyword evidence="1" id="KW-0812">Transmembrane</keyword>
<accession>A0A366CZH6</accession>
<proteinExistence type="predicted"/>
<keyword evidence="1" id="KW-0472">Membrane</keyword>
<reference evidence="2 3" key="1">
    <citation type="submission" date="2018-06" db="EMBL/GenBank/DDBJ databases">
        <title>Genomic Encyclopedia of Type Strains, Phase III (KMG-III): the genomes of soil and plant-associated and newly described type strains.</title>
        <authorList>
            <person name="Whitman W."/>
        </authorList>
    </citation>
    <scope>NUCLEOTIDE SEQUENCE [LARGE SCALE GENOMIC DNA]</scope>
    <source>
        <strain evidence="2 3">CECT 7732</strain>
    </source>
</reference>
<evidence type="ECO:0000313" key="2">
    <source>
        <dbReference type="EMBL" id="RBO82614.1"/>
    </source>
</evidence>
<organism evidence="2 3">
    <name type="scientific">Marinomonas aquiplantarum</name>
    <dbReference type="NCBI Taxonomy" id="491951"/>
    <lineage>
        <taxon>Bacteria</taxon>
        <taxon>Pseudomonadati</taxon>
        <taxon>Pseudomonadota</taxon>
        <taxon>Gammaproteobacteria</taxon>
        <taxon>Oceanospirillales</taxon>
        <taxon>Oceanospirillaceae</taxon>
        <taxon>Marinomonas</taxon>
    </lineage>
</organism>
<dbReference type="RefSeq" id="WP_113874579.1">
    <property type="nucleotide sequence ID" value="NZ_QNRF01000005.1"/>
</dbReference>
<feature type="transmembrane region" description="Helical" evidence="1">
    <location>
        <begin position="6"/>
        <end position="28"/>
    </location>
</feature>
<dbReference type="EMBL" id="QNRF01000005">
    <property type="protein sequence ID" value="RBO82614.1"/>
    <property type="molecule type" value="Genomic_DNA"/>
</dbReference>
<sequence length="194" mass="21628">MENFDFITFVVSATIAAVGVFVAFLVWLQSRKDAKLAKETAEFTRKTTEEAAKHAKETAVMSVKPHLSIVSYRDQPKFTATLENNGLGPAMINSFDVYLDGELASGNESHHALEVAIQELDLKISDFSSEYLTSGYAFRPASDVVLMEIVLNENITQAPDHILAELNRIDFVIGYSDIFGNAQEPYDKRGKRKF</sequence>
<protein>
    <submittedName>
        <fullName evidence="2">Uncharacterized protein</fullName>
    </submittedName>
</protein>
<dbReference type="Proteomes" id="UP000252086">
    <property type="component" value="Unassembled WGS sequence"/>
</dbReference>
<evidence type="ECO:0000313" key="3">
    <source>
        <dbReference type="Proteomes" id="UP000252086"/>
    </source>
</evidence>
<dbReference type="OrthoDB" id="6869320at2"/>
<comment type="caution">
    <text evidence="2">The sequence shown here is derived from an EMBL/GenBank/DDBJ whole genome shotgun (WGS) entry which is preliminary data.</text>
</comment>
<evidence type="ECO:0000256" key="1">
    <source>
        <dbReference type="SAM" id="Phobius"/>
    </source>
</evidence>
<keyword evidence="1" id="KW-1133">Transmembrane helix</keyword>
<gene>
    <name evidence="2" type="ORF">DFP76_10579</name>
</gene>
<name>A0A366CZH6_9GAMM</name>
<dbReference type="AlphaFoldDB" id="A0A366CZH6"/>
<keyword evidence="3" id="KW-1185">Reference proteome</keyword>